<dbReference type="PROSITE" id="PS00109">
    <property type="entry name" value="PROTEIN_KINASE_TYR"/>
    <property type="match status" value="1"/>
</dbReference>
<keyword evidence="7 10" id="KW-0067">ATP-binding</keyword>
<dbReference type="InterPro" id="IPR005543">
    <property type="entry name" value="PASTA_dom"/>
</dbReference>
<dbReference type="InterPro" id="IPR008266">
    <property type="entry name" value="Tyr_kinase_AS"/>
</dbReference>
<comment type="caution">
    <text evidence="14">The sequence shown here is derived from an EMBL/GenBank/DDBJ whole genome shotgun (WGS) entry which is preliminary data.</text>
</comment>
<evidence type="ECO:0000256" key="7">
    <source>
        <dbReference type="ARBA" id="ARBA00022840"/>
    </source>
</evidence>
<evidence type="ECO:0000256" key="5">
    <source>
        <dbReference type="ARBA" id="ARBA00022741"/>
    </source>
</evidence>
<organism evidence="14 15">
    <name type="scientific">Subtercola boreus</name>
    <dbReference type="NCBI Taxonomy" id="120213"/>
    <lineage>
        <taxon>Bacteria</taxon>
        <taxon>Bacillati</taxon>
        <taxon>Actinomycetota</taxon>
        <taxon>Actinomycetes</taxon>
        <taxon>Micrococcales</taxon>
        <taxon>Microbacteriaceae</taxon>
        <taxon>Subtercola</taxon>
    </lineage>
</organism>
<feature type="region of interest" description="Disordered" evidence="11">
    <location>
        <begin position="586"/>
        <end position="622"/>
    </location>
</feature>
<evidence type="ECO:0000256" key="1">
    <source>
        <dbReference type="ARBA" id="ARBA00012513"/>
    </source>
</evidence>
<keyword evidence="3" id="KW-0808">Transferase</keyword>
<comment type="catalytic activity">
    <reaction evidence="8">
        <text>L-threonyl-[protein] + ATP = O-phospho-L-threonyl-[protein] + ADP + H(+)</text>
        <dbReference type="Rhea" id="RHEA:46608"/>
        <dbReference type="Rhea" id="RHEA-COMP:11060"/>
        <dbReference type="Rhea" id="RHEA-COMP:11605"/>
        <dbReference type="ChEBI" id="CHEBI:15378"/>
        <dbReference type="ChEBI" id="CHEBI:30013"/>
        <dbReference type="ChEBI" id="CHEBI:30616"/>
        <dbReference type="ChEBI" id="CHEBI:61977"/>
        <dbReference type="ChEBI" id="CHEBI:456216"/>
        <dbReference type="EC" id="2.7.11.1"/>
    </reaction>
</comment>
<feature type="compositionally biased region" description="Low complexity" evidence="11">
    <location>
        <begin position="602"/>
        <end position="622"/>
    </location>
</feature>
<feature type="region of interest" description="Disordered" evidence="11">
    <location>
        <begin position="348"/>
        <end position="373"/>
    </location>
</feature>
<reference evidence="14 15" key="1">
    <citation type="submission" date="2017-04" db="EMBL/GenBank/DDBJ databases">
        <title>Comparative genome analysis of Subtercola boreus.</title>
        <authorList>
            <person name="Cho Y.-J."/>
            <person name="Cho A."/>
            <person name="Kim O.-S."/>
            <person name="Lee J.-I."/>
        </authorList>
    </citation>
    <scope>NUCLEOTIDE SEQUENCE [LARGE SCALE GENOMIC DNA]</scope>
    <source>
        <strain evidence="14 15">P27444</strain>
    </source>
</reference>
<dbReference type="Pfam" id="PF00069">
    <property type="entry name" value="Pkinase"/>
    <property type="match status" value="1"/>
</dbReference>
<dbReference type="CDD" id="cd14014">
    <property type="entry name" value="STKc_PknB_like"/>
    <property type="match status" value="1"/>
</dbReference>
<feature type="domain" description="PASTA" evidence="13">
    <location>
        <begin position="457"/>
        <end position="523"/>
    </location>
</feature>
<evidence type="ECO:0000256" key="4">
    <source>
        <dbReference type="ARBA" id="ARBA00022737"/>
    </source>
</evidence>
<dbReference type="Gene3D" id="1.10.510.10">
    <property type="entry name" value="Transferase(Phosphotransferase) domain 1"/>
    <property type="match status" value="1"/>
</dbReference>
<evidence type="ECO:0000256" key="8">
    <source>
        <dbReference type="ARBA" id="ARBA00047899"/>
    </source>
</evidence>
<evidence type="ECO:0000313" key="14">
    <source>
        <dbReference type="EMBL" id="RFA07578.1"/>
    </source>
</evidence>
<feature type="compositionally biased region" description="Pro residues" evidence="11">
    <location>
        <begin position="589"/>
        <end position="601"/>
    </location>
</feature>
<keyword evidence="5 10" id="KW-0547">Nucleotide-binding</keyword>
<feature type="domain" description="Protein kinase" evidence="12">
    <location>
        <begin position="13"/>
        <end position="315"/>
    </location>
</feature>
<dbReference type="Gene3D" id="3.30.10.20">
    <property type="match status" value="2"/>
</dbReference>
<gene>
    <name evidence="14" type="ORF">B7R21_15440</name>
</gene>
<evidence type="ECO:0000256" key="3">
    <source>
        <dbReference type="ARBA" id="ARBA00022679"/>
    </source>
</evidence>
<dbReference type="GO" id="GO:0005524">
    <property type="term" value="F:ATP binding"/>
    <property type="evidence" value="ECO:0007669"/>
    <property type="project" value="UniProtKB-UniRule"/>
</dbReference>
<dbReference type="Gene3D" id="3.30.200.20">
    <property type="entry name" value="Phosphorylase Kinase, domain 1"/>
    <property type="match status" value="1"/>
</dbReference>
<evidence type="ECO:0000256" key="2">
    <source>
        <dbReference type="ARBA" id="ARBA00022527"/>
    </source>
</evidence>
<evidence type="ECO:0000259" key="13">
    <source>
        <dbReference type="PROSITE" id="PS51178"/>
    </source>
</evidence>
<dbReference type="PROSITE" id="PS51178">
    <property type="entry name" value="PASTA"/>
    <property type="match status" value="2"/>
</dbReference>
<name>A0A3E0VDN0_9MICO</name>
<evidence type="ECO:0000313" key="15">
    <source>
        <dbReference type="Proteomes" id="UP000256709"/>
    </source>
</evidence>
<dbReference type="SUPFAM" id="SSF56112">
    <property type="entry name" value="Protein kinase-like (PK-like)"/>
    <property type="match status" value="1"/>
</dbReference>
<protein>
    <recommendedName>
        <fullName evidence="1">non-specific serine/threonine protein kinase</fullName>
        <ecNumber evidence="1">2.7.11.1</ecNumber>
    </recommendedName>
</protein>
<dbReference type="AlphaFoldDB" id="A0A3E0VDN0"/>
<accession>A0A3E0VDN0</accession>
<dbReference type="Proteomes" id="UP000256709">
    <property type="component" value="Unassembled WGS sequence"/>
</dbReference>
<comment type="catalytic activity">
    <reaction evidence="9">
        <text>L-seryl-[protein] + ATP = O-phospho-L-seryl-[protein] + ADP + H(+)</text>
        <dbReference type="Rhea" id="RHEA:17989"/>
        <dbReference type="Rhea" id="RHEA-COMP:9863"/>
        <dbReference type="Rhea" id="RHEA-COMP:11604"/>
        <dbReference type="ChEBI" id="CHEBI:15378"/>
        <dbReference type="ChEBI" id="CHEBI:29999"/>
        <dbReference type="ChEBI" id="CHEBI:30616"/>
        <dbReference type="ChEBI" id="CHEBI:83421"/>
        <dbReference type="ChEBI" id="CHEBI:456216"/>
        <dbReference type="EC" id="2.7.11.1"/>
    </reaction>
</comment>
<evidence type="ECO:0000259" key="12">
    <source>
        <dbReference type="PROSITE" id="PS50011"/>
    </source>
</evidence>
<dbReference type="GO" id="GO:0004674">
    <property type="term" value="F:protein serine/threonine kinase activity"/>
    <property type="evidence" value="ECO:0007669"/>
    <property type="project" value="UniProtKB-KW"/>
</dbReference>
<dbReference type="PROSITE" id="PS50011">
    <property type="entry name" value="PROTEIN_KINASE_DOM"/>
    <property type="match status" value="1"/>
</dbReference>
<dbReference type="SMART" id="SM00740">
    <property type="entry name" value="PASTA"/>
    <property type="match status" value="2"/>
</dbReference>
<evidence type="ECO:0000256" key="10">
    <source>
        <dbReference type="PROSITE-ProRule" id="PRU10141"/>
    </source>
</evidence>
<keyword evidence="2" id="KW-0723">Serine/threonine-protein kinase</keyword>
<dbReference type="PANTHER" id="PTHR43289">
    <property type="entry name" value="MITOGEN-ACTIVATED PROTEIN KINASE KINASE KINASE 20-RELATED"/>
    <property type="match status" value="1"/>
</dbReference>
<keyword evidence="6" id="KW-0418">Kinase</keyword>
<dbReference type="RefSeq" id="WP_116284116.1">
    <property type="nucleotide sequence ID" value="NZ_NBXA01000026.1"/>
</dbReference>
<evidence type="ECO:0000256" key="11">
    <source>
        <dbReference type="SAM" id="MobiDB-lite"/>
    </source>
</evidence>
<sequence length="622" mass="60895">MDAPPSGLLSERFDLGELLGSGGSASVFVAVDTTTGERIALKVLHPHLSNSVAAREAFFVEARAVVGLRHPNIVGVLDFGVHEGSGEPLAWIALELAPGLTLAEHVERSGPLGWREALAVGDGVLRALEAAHAAGVVHRDVSPANVMVGEAGAGGADGAGSGAGTGTGAGSGAGVPISADAVRLVDFGLADAAGRPTLAADILRTEPEPPTDAQLGVLGSANYMSPEQARGLPVDERGDLYQVGALLHFALTAQPPFLRPTVTGVMRAHVSAPPAVPSVLRTGTPRGVDRLVVRALLKDPAQRFVSAGVMRAEVLALLARGPGRPAAPVAPATMAARAVRAPRPPDLATARQDLAPSNSGAHPDATSPPHPVALPAAAGRSSVRGIVVAAVVLTATVVAVAWTLSLSAAPSSTSAVPQPSTPAIVDPAVAVGASPGGVGASGAATASPAPVPSTPAASRVVAVPALVGVDLSAARVSLQSAGLAVGAVTQRDSASPAGTVLSSSPDSTAALTPGASVDLVVASGSNAVPVVTGLGQNEAVARLQSAGFAVVVTVRAQKGVPVGQVLACDPAAASVLTLGSVVTITLADPGPPAGTPSPTPSAPSSTAVPTSSATPAPGSAAR</sequence>
<dbReference type="CDD" id="cd06577">
    <property type="entry name" value="PASTA_pknB"/>
    <property type="match status" value="2"/>
</dbReference>
<dbReference type="PROSITE" id="PS00107">
    <property type="entry name" value="PROTEIN_KINASE_ATP"/>
    <property type="match status" value="1"/>
</dbReference>
<evidence type="ECO:0000256" key="9">
    <source>
        <dbReference type="ARBA" id="ARBA00048679"/>
    </source>
</evidence>
<feature type="binding site" evidence="10">
    <location>
        <position position="42"/>
    </location>
    <ligand>
        <name>ATP</name>
        <dbReference type="ChEBI" id="CHEBI:30616"/>
    </ligand>
</feature>
<dbReference type="PANTHER" id="PTHR43289:SF6">
    <property type="entry name" value="SERINE_THREONINE-PROTEIN KINASE NEKL-3"/>
    <property type="match status" value="1"/>
</dbReference>
<proteinExistence type="predicted"/>
<feature type="domain" description="PASTA" evidence="13">
    <location>
        <begin position="524"/>
        <end position="588"/>
    </location>
</feature>
<dbReference type="InterPro" id="IPR017441">
    <property type="entry name" value="Protein_kinase_ATP_BS"/>
</dbReference>
<keyword evidence="4" id="KW-0677">Repeat</keyword>
<dbReference type="InterPro" id="IPR000719">
    <property type="entry name" value="Prot_kinase_dom"/>
</dbReference>
<dbReference type="Pfam" id="PF03793">
    <property type="entry name" value="PASTA"/>
    <property type="match status" value="2"/>
</dbReference>
<dbReference type="InterPro" id="IPR011009">
    <property type="entry name" value="Kinase-like_dom_sf"/>
</dbReference>
<dbReference type="OrthoDB" id="9762169at2"/>
<dbReference type="EC" id="2.7.11.1" evidence="1"/>
<evidence type="ECO:0000256" key="6">
    <source>
        <dbReference type="ARBA" id="ARBA00022777"/>
    </source>
</evidence>
<dbReference type="EMBL" id="NBXA01000026">
    <property type="protein sequence ID" value="RFA07578.1"/>
    <property type="molecule type" value="Genomic_DNA"/>
</dbReference>